<keyword evidence="4" id="KW-1185">Reference proteome</keyword>
<proteinExistence type="inferred from homology"/>
<dbReference type="InterPro" id="IPR050423">
    <property type="entry name" value="UPF0337_stress_rsp"/>
</dbReference>
<dbReference type="PANTHER" id="PTHR34977:SF1">
    <property type="entry name" value="UPF0337 PROTEIN YJBJ"/>
    <property type="match status" value="1"/>
</dbReference>
<dbReference type="InterPro" id="IPR036629">
    <property type="entry name" value="YjbJ_sf"/>
</dbReference>
<dbReference type="AlphaFoldDB" id="A0A1M6MZU2"/>
<sequence>MDLQLKGNKNIIKGKLKEKYGELTDDDLMILDGEEDQIMGKLQQKLGKSKDELEKELNDWISSKTL</sequence>
<evidence type="ECO:0000313" key="3">
    <source>
        <dbReference type="EMBL" id="SHJ88944.1"/>
    </source>
</evidence>
<evidence type="ECO:0000256" key="1">
    <source>
        <dbReference type="ARBA" id="ARBA00009129"/>
    </source>
</evidence>
<name>A0A1M6MZU2_REIAG</name>
<evidence type="ECO:0000259" key="2">
    <source>
        <dbReference type="Pfam" id="PF05532"/>
    </source>
</evidence>
<evidence type="ECO:0000313" key="4">
    <source>
        <dbReference type="Proteomes" id="UP000184474"/>
    </source>
</evidence>
<dbReference type="EMBL" id="FRAA01000002">
    <property type="protein sequence ID" value="SHJ88944.1"/>
    <property type="molecule type" value="Genomic_DNA"/>
</dbReference>
<organism evidence="3 4">
    <name type="scientific">Reichenbachiella agariperforans</name>
    <dbReference type="NCBI Taxonomy" id="156994"/>
    <lineage>
        <taxon>Bacteria</taxon>
        <taxon>Pseudomonadati</taxon>
        <taxon>Bacteroidota</taxon>
        <taxon>Cytophagia</taxon>
        <taxon>Cytophagales</taxon>
        <taxon>Reichenbachiellaceae</taxon>
        <taxon>Reichenbachiella</taxon>
    </lineage>
</organism>
<dbReference type="PANTHER" id="PTHR34977">
    <property type="entry name" value="UPF0337 PROTEIN YJBJ"/>
    <property type="match status" value="1"/>
</dbReference>
<accession>A0A1M6MZU2</accession>
<dbReference type="RefSeq" id="WP_073120712.1">
    <property type="nucleotide sequence ID" value="NZ_FRAA01000002.1"/>
</dbReference>
<feature type="domain" description="CsbD-like" evidence="2">
    <location>
        <begin position="4"/>
        <end position="55"/>
    </location>
</feature>
<dbReference type="SUPFAM" id="SSF69047">
    <property type="entry name" value="Hypothetical protein YjbJ"/>
    <property type="match status" value="1"/>
</dbReference>
<dbReference type="InterPro" id="IPR008462">
    <property type="entry name" value="CsbD"/>
</dbReference>
<dbReference type="Gene3D" id="1.10.1470.10">
    <property type="entry name" value="YjbJ"/>
    <property type="match status" value="1"/>
</dbReference>
<protein>
    <submittedName>
        <fullName evidence="3">Uncharacterized conserved protein YjbJ, UPF0337 family</fullName>
    </submittedName>
</protein>
<gene>
    <name evidence="3" type="ORF">SAMN04488028_10231</name>
</gene>
<dbReference type="STRING" id="156994.SAMN04488028_10231"/>
<dbReference type="Pfam" id="PF05532">
    <property type="entry name" value="CsbD"/>
    <property type="match status" value="1"/>
</dbReference>
<reference evidence="4" key="1">
    <citation type="submission" date="2016-11" db="EMBL/GenBank/DDBJ databases">
        <authorList>
            <person name="Varghese N."/>
            <person name="Submissions S."/>
        </authorList>
    </citation>
    <scope>NUCLEOTIDE SEQUENCE [LARGE SCALE GENOMIC DNA]</scope>
    <source>
        <strain evidence="4">DSM 26134</strain>
    </source>
</reference>
<comment type="similarity">
    <text evidence="1">Belongs to the UPF0337 (CsbD) family.</text>
</comment>
<dbReference type="Proteomes" id="UP000184474">
    <property type="component" value="Unassembled WGS sequence"/>
</dbReference>